<feature type="domain" description="RRM" evidence="9">
    <location>
        <begin position="288"/>
        <end position="360"/>
    </location>
</feature>
<evidence type="ECO:0000256" key="8">
    <source>
        <dbReference type="SAM" id="MobiDB-lite"/>
    </source>
</evidence>
<comment type="caution">
    <text evidence="10">The sequence shown here is derived from an EMBL/GenBank/DDBJ whole genome shotgun (WGS) entry which is preliminary data.</text>
</comment>
<dbReference type="STRING" id="29655.A0A0K9PNI6"/>
<dbReference type="Gene3D" id="3.30.70.330">
    <property type="match status" value="3"/>
</dbReference>
<feature type="region of interest" description="Disordered" evidence="8">
    <location>
        <begin position="1"/>
        <end position="70"/>
    </location>
</feature>
<dbReference type="InterPro" id="IPR035979">
    <property type="entry name" value="RBD_domain_sf"/>
</dbReference>
<dbReference type="SMART" id="SM00360">
    <property type="entry name" value="RRM"/>
    <property type="match status" value="3"/>
</dbReference>
<evidence type="ECO:0000313" key="10">
    <source>
        <dbReference type="EMBL" id="KMZ70541.1"/>
    </source>
</evidence>
<dbReference type="FunFam" id="3.30.70.330:FF:000236">
    <property type="entry name" value="Polyadenylate-binding protein RBP45C"/>
    <property type="match status" value="1"/>
</dbReference>
<keyword evidence="3 7" id="KW-0694">RNA-binding</keyword>
<dbReference type="Proteomes" id="UP000036987">
    <property type="component" value="Unassembled WGS sequence"/>
</dbReference>
<dbReference type="PANTHER" id="PTHR47640:SF6">
    <property type="entry name" value="POLYADENYLATE-BINDING PROTEIN RBP45A"/>
    <property type="match status" value="1"/>
</dbReference>
<accession>A0A0K9PNI6</accession>
<proteinExistence type="inferred from homology"/>
<feature type="compositionally biased region" description="Low complexity" evidence="8">
    <location>
        <begin position="53"/>
        <end position="66"/>
    </location>
</feature>
<dbReference type="FunFam" id="3.30.70.330:FF:000103">
    <property type="entry name" value="Polyadenylate-binding protein RBP47B"/>
    <property type="match status" value="1"/>
</dbReference>
<name>A0A0K9PNI6_ZOSMR</name>
<dbReference type="CDD" id="cd12344">
    <property type="entry name" value="RRM1_SECp43_like"/>
    <property type="match status" value="1"/>
</dbReference>
<dbReference type="OrthoDB" id="446113at2759"/>
<evidence type="ECO:0000259" key="9">
    <source>
        <dbReference type="PROSITE" id="PS50102"/>
    </source>
</evidence>
<dbReference type="GO" id="GO:0003729">
    <property type="term" value="F:mRNA binding"/>
    <property type="evidence" value="ECO:0000318"/>
    <property type="project" value="GO_Central"/>
</dbReference>
<reference evidence="11" key="1">
    <citation type="journal article" date="2016" name="Nature">
        <title>The genome of the seagrass Zostera marina reveals angiosperm adaptation to the sea.</title>
        <authorList>
            <person name="Olsen J.L."/>
            <person name="Rouze P."/>
            <person name="Verhelst B."/>
            <person name="Lin Y.-C."/>
            <person name="Bayer T."/>
            <person name="Collen J."/>
            <person name="Dattolo E."/>
            <person name="De Paoli E."/>
            <person name="Dittami S."/>
            <person name="Maumus F."/>
            <person name="Michel G."/>
            <person name="Kersting A."/>
            <person name="Lauritano C."/>
            <person name="Lohaus R."/>
            <person name="Toepel M."/>
            <person name="Tonon T."/>
            <person name="Vanneste K."/>
            <person name="Amirebrahimi M."/>
            <person name="Brakel J."/>
            <person name="Bostroem C."/>
            <person name="Chovatia M."/>
            <person name="Grimwood J."/>
            <person name="Jenkins J.W."/>
            <person name="Jueterbock A."/>
            <person name="Mraz A."/>
            <person name="Stam W.T."/>
            <person name="Tice H."/>
            <person name="Bornberg-Bauer E."/>
            <person name="Green P.J."/>
            <person name="Pearson G.A."/>
            <person name="Procaccini G."/>
            <person name="Duarte C.M."/>
            <person name="Schmutz J."/>
            <person name="Reusch T.B.H."/>
            <person name="Van de Peer Y."/>
        </authorList>
    </citation>
    <scope>NUCLEOTIDE SEQUENCE [LARGE SCALE GENOMIC DNA]</scope>
    <source>
        <strain evidence="11">cv. Finnish</strain>
    </source>
</reference>
<dbReference type="InterPro" id="IPR000504">
    <property type="entry name" value="RRM_dom"/>
</dbReference>
<dbReference type="InterPro" id="IPR050825">
    <property type="entry name" value="RBM42_RBP45_47-like"/>
</dbReference>
<evidence type="ECO:0000256" key="6">
    <source>
        <dbReference type="ARBA" id="ARBA00061708"/>
    </source>
</evidence>
<feature type="domain" description="RRM" evidence="9">
    <location>
        <begin position="87"/>
        <end position="167"/>
    </location>
</feature>
<keyword evidence="4" id="KW-0539">Nucleus</keyword>
<organism evidence="10 11">
    <name type="scientific">Zostera marina</name>
    <name type="common">Eelgrass</name>
    <dbReference type="NCBI Taxonomy" id="29655"/>
    <lineage>
        <taxon>Eukaryota</taxon>
        <taxon>Viridiplantae</taxon>
        <taxon>Streptophyta</taxon>
        <taxon>Embryophyta</taxon>
        <taxon>Tracheophyta</taxon>
        <taxon>Spermatophyta</taxon>
        <taxon>Magnoliopsida</taxon>
        <taxon>Liliopsida</taxon>
        <taxon>Zosteraceae</taxon>
        <taxon>Zostera</taxon>
    </lineage>
</organism>
<feature type="domain" description="RRM" evidence="9">
    <location>
        <begin position="179"/>
        <end position="258"/>
    </location>
</feature>
<comment type="subcellular location">
    <subcellularLocation>
        <location evidence="1">Nucleus</location>
    </subcellularLocation>
</comment>
<dbReference type="AlphaFoldDB" id="A0A0K9PNI6"/>
<keyword evidence="11" id="KW-1185">Reference proteome</keyword>
<comment type="function">
    <text evidence="5">Heterogeneous nuclear ribonucleoprotein (hnRNP)-protein binding the poly(A) tail of mRNA and probably involved in some steps of pre-mRNA maturation.</text>
</comment>
<dbReference type="Pfam" id="PF00076">
    <property type="entry name" value="RRM_1"/>
    <property type="match status" value="3"/>
</dbReference>
<keyword evidence="2" id="KW-0677">Repeat</keyword>
<dbReference type="SUPFAM" id="SSF54928">
    <property type="entry name" value="RNA-binding domain, RBD"/>
    <property type="match status" value="3"/>
</dbReference>
<feature type="compositionally biased region" description="Polar residues" evidence="8">
    <location>
        <begin position="376"/>
        <end position="385"/>
    </location>
</feature>
<dbReference type="PROSITE" id="PS50102">
    <property type="entry name" value="RRM"/>
    <property type="match status" value="3"/>
</dbReference>
<dbReference type="GO" id="GO:0005634">
    <property type="term" value="C:nucleus"/>
    <property type="evidence" value="ECO:0007669"/>
    <property type="project" value="UniProtKB-SubCell"/>
</dbReference>
<evidence type="ECO:0000256" key="7">
    <source>
        <dbReference type="PROSITE-ProRule" id="PRU00176"/>
    </source>
</evidence>
<dbReference type="InterPro" id="IPR012677">
    <property type="entry name" value="Nucleotide-bd_a/b_plait_sf"/>
</dbReference>
<evidence type="ECO:0000256" key="2">
    <source>
        <dbReference type="ARBA" id="ARBA00022737"/>
    </source>
</evidence>
<evidence type="ECO:0000256" key="1">
    <source>
        <dbReference type="ARBA" id="ARBA00004123"/>
    </source>
</evidence>
<evidence type="ECO:0000313" key="11">
    <source>
        <dbReference type="Proteomes" id="UP000036987"/>
    </source>
</evidence>
<evidence type="ECO:0000256" key="5">
    <source>
        <dbReference type="ARBA" id="ARBA00057395"/>
    </source>
</evidence>
<dbReference type="GO" id="GO:0005829">
    <property type="term" value="C:cytosol"/>
    <property type="evidence" value="ECO:0000318"/>
    <property type="project" value="GO_Central"/>
</dbReference>
<dbReference type="EMBL" id="LFYR01000728">
    <property type="protein sequence ID" value="KMZ70541.1"/>
    <property type="molecule type" value="Genomic_DNA"/>
</dbReference>
<dbReference type="PANTHER" id="PTHR47640">
    <property type="entry name" value="TRNA SELENOCYSTEINE 1-ASSOCIATED PROTEIN 1-RELATED-RELATED"/>
    <property type="match status" value="1"/>
</dbReference>
<feature type="compositionally biased region" description="Low complexity" evidence="8">
    <location>
        <begin position="1"/>
        <end position="33"/>
    </location>
</feature>
<sequence length="423" mass="47196">MMQPNGGMAQQPSQQQTQQPQQWGMMPPQYHHQPPMPMWNQQPSQVPPPQVPIPMQQQPQYPPQQQYHSAAVVAGSTQQPTSSDEIRTLWIGDLPNWVEENYLNTCFAPAGELISVKVIRNKQTMQSEGYGFIEFASRATAERVLLSYNGQPIPNTEQKFRLNWATLGAGEKRDDSSDFPIFVGDLAADVTDYLLEETFKTHYSSVKGAKVVIDRTTGRSKGYGFVKFADATEQSRAMTEMNGMFCSTRPMRIGPAATKKSMGALQQYPAKPYTQSNQTSSESDPNNTTIFVGGLDSSVTDDVLKRVFSQYGELVHVKIPLGKRCGFVQFAMRSCAEDALNNLNGTLLGTQSIRLSWGRSSNKQGTYPGQYQPQQDPNQAGNNSYYGYPQGYENYGYSAAPPQDHNMYAYGGYPPYGNYQQQQ</sequence>
<evidence type="ECO:0000256" key="3">
    <source>
        <dbReference type="ARBA" id="ARBA00022884"/>
    </source>
</evidence>
<comment type="similarity">
    <text evidence="6">Belongs to the polyadenylate-binding RBP45 family.</text>
</comment>
<dbReference type="OMA" id="RNLNGMQ"/>
<dbReference type="FunFam" id="3.30.70.330:FF:000405">
    <property type="entry name" value="polyadenylate-binding protein RBP45"/>
    <property type="match status" value="1"/>
</dbReference>
<gene>
    <name evidence="10" type="ORF">ZOSMA_19G01300</name>
</gene>
<evidence type="ECO:0000256" key="4">
    <source>
        <dbReference type="ARBA" id="ARBA00023242"/>
    </source>
</evidence>
<feature type="region of interest" description="Disordered" evidence="8">
    <location>
        <begin position="359"/>
        <end position="387"/>
    </location>
</feature>
<dbReference type="CDD" id="cd12345">
    <property type="entry name" value="RRM2_SECp43_like"/>
    <property type="match status" value="1"/>
</dbReference>
<feature type="compositionally biased region" description="Low complexity" evidence="8">
    <location>
        <begin position="364"/>
        <end position="375"/>
    </location>
</feature>
<protein>
    <submittedName>
        <fullName evidence="10">RNA-binding (RRM/RBD/RNP motifs) family protein</fullName>
    </submittedName>
</protein>